<accession>A0A2I0VGK4</accession>
<name>A0A2I0VGK4_9ASPA</name>
<organism evidence="1 2">
    <name type="scientific">Dendrobium catenatum</name>
    <dbReference type="NCBI Taxonomy" id="906689"/>
    <lineage>
        <taxon>Eukaryota</taxon>
        <taxon>Viridiplantae</taxon>
        <taxon>Streptophyta</taxon>
        <taxon>Embryophyta</taxon>
        <taxon>Tracheophyta</taxon>
        <taxon>Spermatophyta</taxon>
        <taxon>Magnoliopsida</taxon>
        <taxon>Liliopsida</taxon>
        <taxon>Asparagales</taxon>
        <taxon>Orchidaceae</taxon>
        <taxon>Epidendroideae</taxon>
        <taxon>Malaxideae</taxon>
        <taxon>Dendrobiinae</taxon>
        <taxon>Dendrobium</taxon>
    </lineage>
</organism>
<dbReference type="EMBL" id="KZ504340">
    <property type="protein sequence ID" value="PKU62547.1"/>
    <property type="molecule type" value="Genomic_DNA"/>
</dbReference>
<reference evidence="1 2" key="2">
    <citation type="journal article" date="2017" name="Nature">
        <title>The Apostasia genome and the evolution of orchids.</title>
        <authorList>
            <person name="Zhang G.Q."/>
            <person name="Liu K.W."/>
            <person name="Li Z."/>
            <person name="Lohaus R."/>
            <person name="Hsiao Y.Y."/>
            <person name="Niu S.C."/>
            <person name="Wang J.Y."/>
            <person name="Lin Y.C."/>
            <person name="Xu Q."/>
            <person name="Chen L.J."/>
            <person name="Yoshida K."/>
            <person name="Fujiwara S."/>
            <person name="Wang Z.W."/>
            <person name="Zhang Y.Q."/>
            <person name="Mitsuda N."/>
            <person name="Wang M."/>
            <person name="Liu G.H."/>
            <person name="Pecoraro L."/>
            <person name="Huang H.X."/>
            <person name="Xiao X.J."/>
            <person name="Lin M."/>
            <person name="Wu X.Y."/>
            <person name="Wu W.L."/>
            <person name="Chen Y.Y."/>
            <person name="Chang S.B."/>
            <person name="Sakamoto S."/>
            <person name="Ohme-Takagi M."/>
            <person name="Yagi M."/>
            <person name="Zeng S.J."/>
            <person name="Shen C.Y."/>
            <person name="Yeh C.M."/>
            <person name="Luo Y.B."/>
            <person name="Tsai W.C."/>
            <person name="Van de Peer Y."/>
            <person name="Liu Z.J."/>
        </authorList>
    </citation>
    <scope>NUCLEOTIDE SEQUENCE [LARGE SCALE GENOMIC DNA]</scope>
    <source>
        <tissue evidence="1">The whole plant</tissue>
    </source>
</reference>
<proteinExistence type="predicted"/>
<gene>
    <name evidence="1" type="ORF">MA16_Dca029114</name>
</gene>
<reference evidence="1 2" key="1">
    <citation type="journal article" date="2016" name="Sci. Rep.">
        <title>The Dendrobium catenatum Lindl. genome sequence provides insights into polysaccharide synthase, floral development and adaptive evolution.</title>
        <authorList>
            <person name="Zhang G.Q."/>
            <person name="Xu Q."/>
            <person name="Bian C."/>
            <person name="Tsai W.C."/>
            <person name="Yeh C.M."/>
            <person name="Liu K.W."/>
            <person name="Yoshida K."/>
            <person name="Zhang L.S."/>
            <person name="Chang S.B."/>
            <person name="Chen F."/>
            <person name="Shi Y."/>
            <person name="Su Y.Y."/>
            <person name="Zhang Y.Q."/>
            <person name="Chen L.J."/>
            <person name="Yin Y."/>
            <person name="Lin M."/>
            <person name="Huang H."/>
            <person name="Deng H."/>
            <person name="Wang Z.W."/>
            <person name="Zhu S.L."/>
            <person name="Zhao X."/>
            <person name="Deng C."/>
            <person name="Niu S.C."/>
            <person name="Huang J."/>
            <person name="Wang M."/>
            <person name="Liu G.H."/>
            <person name="Yang H.J."/>
            <person name="Xiao X.J."/>
            <person name="Hsiao Y.Y."/>
            <person name="Wu W.L."/>
            <person name="Chen Y.Y."/>
            <person name="Mitsuda N."/>
            <person name="Ohme-Takagi M."/>
            <person name="Luo Y.B."/>
            <person name="Van de Peer Y."/>
            <person name="Liu Z.J."/>
        </authorList>
    </citation>
    <scope>NUCLEOTIDE SEQUENCE [LARGE SCALE GENOMIC DNA]</scope>
    <source>
        <tissue evidence="1">The whole plant</tissue>
    </source>
</reference>
<protein>
    <submittedName>
        <fullName evidence="1">Uncharacterized protein</fullName>
    </submittedName>
</protein>
<dbReference type="AlphaFoldDB" id="A0A2I0VGK4"/>
<dbReference type="Proteomes" id="UP000233837">
    <property type="component" value="Unassembled WGS sequence"/>
</dbReference>
<evidence type="ECO:0000313" key="1">
    <source>
        <dbReference type="EMBL" id="PKU62547.1"/>
    </source>
</evidence>
<evidence type="ECO:0000313" key="2">
    <source>
        <dbReference type="Proteomes" id="UP000233837"/>
    </source>
</evidence>
<sequence length="66" mass="7249">MKVSARKILELPSEVKHRNINIIPGSGYIHPNQLSPLFESLGIYDANSTADIHAFCTCLGISSHDK</sequence>
<keyword evidence="2" id="KW-1185">Reference proteome</keyword>